<reference evidence="1 2" key="2">
    <citation type="journal article" date="2022" name="Mol. Ecol. Resour.">
        <title>The genomes of chicory, endive, great burdock and yacon provide insights into Asteraceae paleo-polyploidization history and plant inulin production.</title>
        <authorList>
            <person name="Fan W."/>
            <person name="Wang S."/>
            <person name="Wang H."/>
            <person name="Wang A."/>
            <person name="Jiang F."/>
            <person name="Liu H."/>
            <person name="Zhao H."/>
            <person name="Xu D."/>
            <person name="Zhang Y."/>
        </authorList>
    </citation>
    <scope>NUCLEOTIDE SEQUENCE [LARGE SCALE GENOMIC DNA]</scope>
    <source>
        <strain evidence="2">cv. Punajuju</strain>
        <tissue evidence="1">Leaves</tissue>
    </source>
</reference>
<proteinExistence type="predicted"/>
<comment type="caution">
    <text evidence="1">The sequence shown here is derived from an EMBL/GenBank/DDBJ whole genome shotgun (WGS) entry which is preliminary data.</text>
</comment>
<gene>
    <name evidence="1" type="ORF">L2E82_02551</name>
</gene>
<dbReference type="EMBL" id="CM042009">
    <property type="protein sequence ID" value="KAI3789748.1"/>
    <property type="molecule type" value="Genomic_DNA"/>
</dbReference>
<dbReference type="Proteomes" id="UP001055811">
    <property type="component" value="Linkage Group LG01"/>
</dbReference>
<organism evidence="1 2">
    <name type="scientific">Cichorium intybus</name>
    <name type="common">Chicory</name>
    <dbReference type="NCBI Taxonomy" id="13427"/>
    <lineage>
        <taxon>Eukaryota</taxon>
        <taxon>Viridiplantae</taxon>
        <taxon>Streptophyta</taxon>
        <taxon>Embryophyta</taxon>
        <taxon>Tracheophyta</taxon>
        <taxon>Spermatophyta</taxon>
        <taxon>Magnoliopsida</taxon>
        <taxon>eudicotyledons</taxon>
        <taxon>Gunneridae</taxon>
        <taxon>Pentapetalae</taxon>
        <taxon>asterids</taxon>
        <taxon>campanulids</taxon>
        <taxon>Asterales</taxon>
        <taxon>Asteraceae</taxon>
        <taxon>Cichorioideae</taxon>
        <taxon>Cichorieae</taxon>
        <taxon>Cichoriinae</taxon>
        <taxon>Cichorium</taxon>
    </lineage>
</organism>
<sequence>MEYGWEASLYAVHGEKSWEIVERVYYLMVLIFGIFIFEINAQTSNHNRNQGRTRGLEREVPMAGATPCCSAATAHRSSLELLLVNSFTLLLPVSRVSHFHSTLSRFFDINAAAPKILSPKSKSKSEVLKSLLQKSIRCCSKSRFSILDSPNQQSSSKPEIAVDKHQQSSSKPCRKTRLPLIC</sequence>
<evidence type="ECO:0000313" key="2">
    <source>
        <dbReference type="Proteomes" id="UP001055811"/>
    </source>
</evidence>
<accession>A0ACB9H2S6</accession>
<evidence type="ECO:0000313" key="1">
    <source>
        <dbReference type="EMBL" id="KAI3789748.1"/>
    </source>
</evidence>
<name>A0ACB9H2S6_CICIN</name>
<reference evidence="2" key="1">
    <citation type="journal article" date="2022" name="Mol. Ecol. Resour.">
        <title>The genomes of chicory, endive, great burdock and yacon provide insights into Asteraceae palaeo-polyploidization history and plant inulin production.</title>
        <authorList>
            <person name="Fan W."/>
            <person name="Wang S."/>
            <person name="Wang H."/>
            <person name="Wang A."/>
            <person name="Jiang F."/>
            <person name="Liu H."/>
            <person name="Zhao H."/>
            <person name="Xu D."/>
            <person name="Zhang Y."/>
        </authorList>
    </citation>
    <scope>NUCLEOTIDE SEQUENCE [LARGE SCALE GENOMIC DNA]</scope>
    <source>
        <strain evidence="2">cv. Punajuju</strain>
    </source>
</reference>
<keyword evidence="2" id="KW-1185">Reference proteome</keyword>
<protein>
    <submittedName>
        <fullName evidence="1">Uncharacterized protein</fullName>
    </submittedName>
</protein>